<evidence type="ECO:0000256" key="9">
    <source>
        <dbReference type="ARBA" id="ARBA00026227"/>
    </source>
</evidence>
<keyword evidence="6" id="KW-0811">Translocation</keyword>
<comment type="similarity">
    <text evidence="2">Belongs to the GLE1 family.</text>
</comment>
<dbReference type="AlphaFoldDB" id="A0A251U183"/>
<evidence type="ECO:0000256" key="2">
    <source>
        <dbReference type="ARBA" id="ARBA00011056"/>
    </source>
</evidence>
<evidence type="ECO:0000256" key="7">
    <source>
        <dbReference type="ARBA" id="ARBA00023132"/>
    </source>
</evidence>
<accession>A0A251U183</accession>
<dbReference type="Pfam" id="PF07817">
    <property type="entry name" value="GLE1"/>
    <property type="match status" value="1"/>
</dbReference>
<evidence type="ECO:0000256" key="4">
    <source>
        <dbReference type="ARBA" id="ARBA00022816"/>
    </source>
</evidence>
<feature type="transmembrane region" description="Helical" evidence="12">
    <location>
        <begin position="557"/>
        <end position="575"/>
    </location>
</feature>
<dbReference type="GO" id="GO:0005737">
    <property type="term" value="C:cytoplasm"/>
    <property type="evidence" value="ECO:0000318"/>
    <property type="project" value="GO_Central"/>
</dbReference>
<sequence length="676" mass="76768">MSAHNSLYNKAGAFPLIYWFLTYFTMGVVQFDLRCPQCVNGIIADPQTDWSFDELISELNSIDQKLQASSPVPLHFTKTHSSDLPIADKRRKAFVMHVSDDESNDDDAYEDNNSRHVTIGNRFGCEDTYLSDSTESDSESTSEAQWALMDKGGVIEGALIELSHEHQLSVAEEIRARISAFGADLTNEKDKFTHALSRAEKNKEARRELDRKRDLQYQRQIAEELDNHLTDVQRHHEYKSQIEEKKIRDDAAIEEAKRKQKAFQEEKIRQEKIKAEEARHQAEKKKEEEAKAIALEAEKAAKEAAEMAAAESQRKAAEALTASQGAGSKESGSGRLNKAPEGNVLKGAESALKMEESRLQIYNEVVGKGFASEMDSNREYSRQGMQMARRIKTITGTKESVRAKAEELVKLMNSTLPQSVNIGIFADKVVYFCTNASSNAAIYAYGHVIVMVTSQVPRAMEILLAKLNKVCIFTIPKYLSYSEAAFESRNAYLRAIGYQEEDGKLESTDDYVARLTQYMKLYGALIQTEVNGVQNLHGIEEGWKWLARFLNSLPANIYTVVALEAFLEVAGFALYRRYKNQFKKLLNIISRDFLKALKESKDPKVTKAVMSLESYIQSNNFQKEPEGWRLRDHLQSSDFNASESDNQQQYHNSSQGYGGYQQQYNYNSPNRFVYRR</sequence>
<feature type="transmembrane region" description="Helical" evidence="12">
    <location>
        <begin position="12"/>
        <end position="31"/>
    </location>
</feature>
<dbReference type="InterPro" id="IPR038506">
    <property type="entry name" value="GLE1-like_sf"/>
</dbReference>
<evidence type="ECO:0000256" key="11">
    <source>
        <dbReference type="SAM" id="MobiDB-lite"/>
    </source>
</evidence>
<evidence type="ECO:0000313" key="14">
    <source>
        <dbReference type="Proteomes" id="UP000215914"/>
    </source>
</evidence>
<feature type="compositionally biased region" description="Low complexity" evidence="11">
    <location>
        <begin position="646"/>
        <end position="668"/>
    </location>
</feature>
<proteinExistence type="inferred from homology"/>
<keyword evidence="14" id="KW-1185">Reference proteome</keyword>
<feature type="region of interest" description="Disordered" evidence="11">
    <location>
        <begin position="640"/>
        <end position="669"/>
    </location>
</feature>
<dbReference type="GO" id="GO:0016973">
    <property type="term" value="P:poly(A)+ mRNA export from nucleus"/>
    <property type="evidence" value="ECO:0000318"/>
    <property type="project" value="GO_Central"/>
</dbReference>
<keyword evidence="7" id="KW-0906">Nuclear pore complex</keyword>
<dbReference type="OMA" id="VPANIHS"/>
<dbReference type="InParanoid" id="A0A251U183"/>
<dbReference type="FunCoup" id="A0A251U183">
    <property type="interactions" value="2316"/>
</dbReference>
<dbReference type="InterPro" id="IPR012476">
    <property type="entry name" value="GLE1"/>
</dbReference>
<keyword evidence="12" id="KW-0812">Transmembrane</keyword>
<dbReference type="GO" id="GO:0044614">
    <property type="term" value="C:nuclear pore cytoplasmic filaments"/>
    <property type="evidence" value="ECO:0000318"/>
    <property type="project" value="GO_Central"/>
</dbReference>
<dbReference type="GO" id="GO:0005543">
    <property type="term" value="F:phospholipid binding"/>
    <property type="evidence" value="ECO:0000318"/>
    <property type="project" value="GO_Central"/>
</dbReference>
<gene>
    <name evidence="13" type="ORF">HannXRQ_Chr08g0208421</name>
</gene>
<organism evidence="13 14">
    <name type="scientific">Helianthus annuus</name>
    <name type="common">Common sunflower</name>
    <dbReference type="NCBI Taxonomy" id="4232"/>
    <lineage>
        <taxon>Eukaryota</taxon>
        <taxon>Viridiplantae</taxon>
        <taxon>Streptophyta</taxon>
        <taxon>Embryophyta</taxon>
        <taxon>Tracheophyta</taxon>
        <taxon>Spermatophyta</taxon>
        <taxon>Magnoliopsida</taxon>
        <taxon>eudicotyledons</taxon>
        <taxon>Gunneridae</taxon>
        <taxon>Pentapetalae</taxon>
        <taxon>asterids</taxon>
        <taxon>campanulids</taxon>
        <taxon>Asterales</taxon>
        <taxon>Asteraceae</taxon>
        <taxon>Asteroideae</taxon>
        <taxon>Heliantheae alliance</taxon>
        <taxon>Heliantheae</taxon>
        <taxon>Helianthus</taxon>
    </lineage>
</organism>
<dbReference type="GO" id="GO:0015031">
    <property type="term" value="P:protein transport"/>
    <property type="evidence" value="ECO:0007669"/>
    <property type="project" value="UniProtKB-KW"/>
</dbReference>
<dbReference type="STRING" id="4232.A0A251U183"/>
<reference evidence="14" key="1">
    <citation type="journal article" date="2017" name="Nature">
        <title>The sunflower genome provides insights into oil metabolism, flowering and Asterid evolution.</title>
        <authorList>
            <person name="Badouin H."/>
            <person name="Gouzy J."/>
            <person name="Grassa C.J."/>
            <person name="Murat F."/>
            <person name="Staton S.E."/>
            <person name="Cottret L."/>
            <person name="Lelandais-Briere C."/>
            <person name="Owens G.L."/>
            <person name="Carrere S."/>
            <person name="Mayjonade B."/>
            <person name="Legrand L."/>
            <person name="Gill N."/>
            <person name="Kane N.C."/>
            <person name="Bowers J.E."/>
            <person name="Hubner S."/>
            <person name="Bellec A."/>
            <person name="Berard A."/>
            <person name="Berges H."/>
            <person name="Blanchet N."/>
            <person name="Boniface M.C."/>
            <person name="Brunel D."/>
            <person name="Catrice O."/>
            <person name="Chaidir N."/>
            <person name="Claudel C."/>
            <person name="Donnadieu C."/>
            <person name="Faraut T."/>
            <person name="Fievet G."/>
            <person name="Helmstetter N."/>
            <person name="King M."/>
            <person name="Knapp S.J."/>
            <person name="Lai Z."/>
            <person name="Le Paslier M.C."/>
            <person name="Lippi Y."/>
            <person name="Lorenzon L."/>
            <person name="Mandel J.R."/>
            <person name="Marage G."/>
            <person name="Marchand G."/>
            <person name="Marquand E."/>
            <person name="Bret-Mestries E."/>
            <person name="Morien E."/>
            <person name="Nambeesan S."/>
            <person name="Nguyen T."/>
            <person name="Pegot-Espagnet P."/>
            <person name="Pouilly N."/>
            <person name="Raftis F."/>
            <person name="Sallet E."/>
            <person name="Schiex T."/>
            <person name="Thomas J."/>
            <person name="Vandecasteele C."/>
            <person name="Vares D."/>
            <person name="Vear F."/>
            <person name="Vautrin S."/>
            <person name="Crespi M."/>
            <person name="Mangin B."/>
            <person name="Burke J.M."/>
            <person name="Salse J."/>
            <person name="Munos S."/>
            <person name="Vincourt P."/>
            <person name="Rieseberg L.H."/>
            <person name="Langlade N.B."/>
        </authorList>
    </citation>
    <scope>NUCLEOTIDE SEQUENCE [LARGE SCALE GENOMIC DNA]</scope>
    <source>
        <strain evidence="14">cv. SF193</strain>
    </source>
</reference>
<comment type="subcellular location">
    <subcellularLocation>
        <location evidence="1">Nucleus</location>
        <location evidence="1">Nuclear pore complex</location>
    </subcellularLocation>
</comment>
<keyword evidence="12" id="KW-1133">Transmembrane helix</keyword>
<keyword evidence="4" id="KW-0509">mRNA transport</keyword>
<evidence type="ECO:0000256" key="1">
    <source>
        <dbReference type="ARBA" id="ARBA00004567"/>
    </source>
</evidence>
<evidence type="ECO:0000256" key="12">
    <source>
        <dbReference type="SAM" id="Phobius"/>
    </source>
</evidence>
<dbReference type="EMBL" id="CM007897">
    <property type="protein sequence ID" value="OTG17107.1"/>
    <property type="molecule type" value="Genomic_DNA"/>
</dbReference>
<evidence type="ECO:0000256" key="10">
    <source>
        <dbReference type="ARBA" id="ARBA00029983"/>
    </source>
</evidence>
<evidence type="ECO:0000256" key="6">
    <source>
        <dbReference type="ARBA" id="ARBA00023010"/>
    </source>
</evidence>
<dbReference type="Proteomes" id="UP000215914">
    <property type="component" value="Chromosome 8"/>
</dbReference>
<name>A0A251U183_HELAN</name>
<evidence type="ECO:0000313" key="13">
    <source>
        <dbReference type="EMBL" id="OTG17107.1"/>
    </source>
</evidence>
<dbReference type="GO" id="GO:0000822">
    <property type="term" value="F:inositol hexakisphosphate binding"/>
    <property type="evidence" value="ECO:0000318"/>
    <property type="project" value="GO_Central"/>
</dbReference>
<evidence type="ECO:0000256" key="8">
    <source>
        <dbReference type="ARBA" id="ARBA00023242"/>
    </source>
</evidence>
<evidence type="ECO:0000256" key="5">
    <source>
        <dbReference type="ARBA" id="ARBA00022927"/>
    </source>
</evidence>
<feature type="region of interest" description="Disordered" evidence="11">
    <location>
        <begin position="304"/>
        <end position="342"/>
    </location>
</feature>
<keyword evidence="3" id="KW-0813">Transport</keyword>
<keyword evidence="12" id="KW-0472">Membrane</keyword>
<protein>
    <recommendedName>
        <fullName evidence="9">mRNA export factor GLE1</fullName>
    </recommendedName>
    <alternativeName>
        <fullName evidence="10">Nucleoporin GLE1</fullName>
    </alternativeName>
</protein>
<keyword evidence="8" id="KW-0539">Nucleus</keyword>
<keyword evidence="5" id="KW-0653">Protein transport</keyword>
<dbReference type="GO" id="GO:0031369">
    <property type="term" value="F:translation initiation factor binding"/>
    <property type="evidence" value="ECO:0000318"/>
    <property type="project" value="GO_Central"/>
</dbReference>
<dbReference type="PANTHER" id="PTHR12960">
    <property type="entry name" value="GLE-1-RELATED"/>
    <property type="match status" value="1"/>
</dbReference>
<dbReference type="PANTHER" id="PTHR12960:SF0">
    <property type="entry name" value="MRNA EXPORT FACTOR GLE1"/>
    <property type="match status" value="1"/>
</dbReference>
<dbReference type="Gene3D" id="1.25.40.510">
    <property type="entry name" value="GLE1-like"/>
    <property type="match status" value="1"/>
</dbReference>
<evidence type="ECO:0000256" key="3">
    <source>
        <dbReference type="ARBA" id="ARBA00022448"/>
    </source>
</evidence>